<proteinExistence type="predicted"/>
<evidence type="ECO:0000313" key="1">
    <source>
        <dbReference type="EMBL" id="OCO91229.1"/>
    </source>
</evidence>
<name>A0A2F0Q4E9_SERMA</name>
<dbReference type="AlphaFoldDB" id="A0A2F0Q4E9"/>
<dbReference type="RefSeq" id="WP_055316311.1">
    <property type="nucleotide sequence ID" value="NZ_JBLTSM010000012.1"/>
</dbReference>
<protein>
    <submittedName>
        <fullName evidence="1">Uncharacterized protein</fullName>
    </submittedName>
</protein>
<reference evidence="2" key="1">
    <citation type="submission" date="2016-04" db="EMBL/GenBank/DDBJ databases">
        <authorList>
            <person name="Osei Sekyere J."/>
            <person name="Sivertsen A."/>
            <person name="Pedersen A.T."/>
            <person name="Sundsfjord A."/>
        </authorList>
    </citation>
    <scope>NUCLEOTIDE SEQUENCE [LARGE SCALE GENOMIC DNA]</scope>
    <source>
        <strain evidence="2">945174350</strain>
    </source>
</reference>
<gene>
    <name evidence="1" type="ORF">AN695_0200065</name>
</gene>
<dbReference type="Proteomes" id="UP000050489">
    <property type="component" value="Unassembled WGS sequence"/>
</dbReference>
<evidence type="ECO:0000313" key="2">
    <source>
        <dbReference type="Proteomes" id="UP000050489"/>
    </source>
</evidence>
<accession>A0A2F0Q4E9</accession>
<dbReference type="EMBL" id="LJEX02000001">
    <property type="protein sequence ID" value="OCO91229.1"/>
    <property type="molecule type" value="Genomic_DNA"/>
</dbReference>
<comment type="caution">
    <text evidence="1">The sequence shown here is derived from an EMBL/GenBank/DDBJ whole genome shotgun (WGS) entry which is preliminary data.</text>
</comment>
<sequence length="215" mass="24817">MENHLSENGASHRHERAIEQTLADMNSVLLESDLFMTRLTVQDRRWQKGRKNGHTLNWRSLFKYRAQTPMSFAFVYRQMARPLSRAGFCLCRYLQAENVIELVALENFSLREAQHPLKGNMLCNCLQVLYLYGLNLQEQRLTPVPPPDILISHAINHRVLALYTRQAAFEVIPGTMTCKTSFNVLKKYIQSLEKYGAKCDKVRINSEQKGSQNGK</sequence>
<organism evidence="1 2">
    <name type="scientific">Serratia marcescens</name>
    <dbReference type="NCBI Taxonomy" id="615"/>
    <lineage>
        <taxon>Bacteria</taxon>
        <taxon>Pseudomonadati</taxon>
        <taxon>Pseudomonadota</taxon>
        <taxon>Gammaproteobacteria</taxon>
        <taxon>Enterobacterales</taxon>
        <taxon>Yersiniaceae</taxon>
        <taxon>Serratia</taxon>
    </lineage>
</organism>